<keyword evidence="6" id="KW-1015">Disulfide bond</keyword>
<name>A0A2P4ZQ87_9HYPO</name>
<dbReference type="EMBL" id="JPDN02000013">
    <property type="protein sequence ID" value="PON26467.1"/>
    <property type="molecule type" value="Genomic_DNA"/>
</dbReference>
<evidence type="ECO:0000256" key="5">
    <source>
        <dbReference type="ARBA" id="ARBA00022824"/>
    </source>
</evidence>
<dbReference type="GO" id="GO:0030970">
    <property type="term" value="P:retrograde protein transport, ER to cytosol"/>
    <property type="evidence" value="ECO:0007669"/>
    <property type="project" value="TreeGrafter"/>
</dbReference>
<organism evidence="11 12">
    <name type="scientific">Trichoderma gamsii</name>
    <dbReference type="NCBI Taxonomy" id="398673"/>
    <lineage>
        <taxon>Eukaryota</taxon>
        <taxon>Fungi</taxon>
        <taxon>Dikarya</taxon>
        <taxon>Ascomycota</taxon>
        <taxon>Pezizomycotina</taxon>
        <taxon>Sordariomycetes</taxon>
        <taxon>Hypocreomycetidae</taxon>
        <taxon>Hypocreales</taxon>
        <taxon>Hypocreaceae</taxon>
        <taxon>Trichoderma</taxon>
    </lineage>
</organism>
<feature type="compositionally biased region" description="Basic and acidic residues" evidence="8">
    <location>
        <begin position="487"/>
        <end position="503"/>
    </location>
</feature>
<accession>A0A2P4ZQ87</accession>
<dbReference type="GO" id="GO:0030968">
    <property type="term" value="P:endoplasmic reticulum unfolded protein response"/>
    <property type="evidence" value="ECO:0007669"/>
    <property type="project" value="UniProtKB-UniRule"/>
</dbReference>
<reference evidence="11 12" key="1">
    <citation type="journal article" date="2016" name="Genome Announc.">
        <title>Draft Whole-Genome Sequence of Trichoderma gamsii T6085, a Promising Biocontrol Agent of Fusarium Head Blight on Wheat.</title>
        <authorList>
            <person name="Baroncelli R."/>
            <person name="Zapparata A."/>
            <person name="Piaggeschi G."/>
            <person name="Sarrocco S."/>
            <person name="Vannacci G."/>
        </authorList>
    </citation>
    <scope>NUCLEOTIDE SEQUENCE [LARGE SCALE GENOMIC DNA]</scope>
    <source>
        <strain evidence="11 12">T6085</strain>
    </source>
</reference>
<dbReference type="Pfam" id="PF07915">
    <property type="entry name" value="PRKCSH"/>
    <property type="match status" value="1"/>
</dbReference>
<feature type="chain" id="PRO_5015158874" description="Endoplasmic reticulum lectin" evidence="9">
    <location>
        <begin position="19"/>
        <end position="537"/>
    </location>
</feature>
<dbReference type="GO" id="GO:0030246">
    <property type="term" value="F:carbohydrate binding"/>
    <property type="evidence" value="ECO:0007669"/>
    <property type="project" value="UniProtKB-UniRule"/>
</dbReference>
<feature type="compositionally biased region" description="Basic and acidic residues" evidence="8">
    <location>
        <begin position="221"/>
        <end position="233"/>
    </location>
</feature>
<dbReference type="InterPro" id="IPR045149">
    <property type="entry name" value="OS-9-like"/>
</dbReference>
<dbReference type="InterPro" id="IPR044865">
    <property type="entry name" value="MRH_dom"/>
</dbReference>
<evidence type="ECO:0000256" key="2">
    <source>
        <dbReference type="ARBA" id="ARBA00009918"/>
    </source>
</evidence>
<keyword evidence="3 9" id="KW-0732">Signal</keyword>
<feature type="region of interest" description="Disordered" evidence="8">
    <location>
        <begin position="205"/>
        <end position="233"/>
    </location>
</feature>
<proteinExistence type="inferred from homology"/>
<dbReference type="AlphaFoldDB" id="A0A2P4ZQ87"/>
<gene>
    <name evidence="11" type="ORF">TGAM01_v204477</name>
</gene>
<evidence type="ECO:0000256" key="6">
    <source>
        <dbReference type="ARBA" id="ARBA00023157"/>
    </source>
</evidence>
<evidence type="ECO:0000313" key="11">
    <source>
        <dbReference type="EMBL" id="PON26467.1"/>
    </source>
</evidence>
<evidence type="ECO:0000256" key="3">
    <source>
        <dbReference type="ARBA" id="ARBA00022729"/>
    </source>
</evidence>
<evidence type="ECO:0000256" key="1">
    <source>
        <dbReference type="ARBA" id="ARBA00004367"/>
    </source>
</evidence>
<dbReference type="GO" id="GO:0005788">
    <property type="term" value="C:endoplasmic reticulum lumen"/>
    <property type="evidence" value="ECO:0007669"/>
    <property type="project" value="UniProtKB-UniRule"/>
</dbReference>
<feature type="region of interest" description="Disordered" evidence="8">
    <location>
        <begin position="468"/>
        <end position="537"/>
    </location>
</feature>
<dbReference type="PANTHER" id="PTHR15414">
    <property type="entry name" value="OS-9-RELATED"/>
    <property type="match status" value="1"/>
</dbReference>
<dbReference type="Gene3D" id="2.70.130.10">
    <property type="entry name" value="Mannose-6-phosphate receptor binding domain"/>
    <property type="match status" value="1"/>
</dbReference>
<keyword evidence="12" id="KW-1185">Reference proteome</keyword>
<comment type="caution">
    <text evidence="11">The sequence shown here is derived from an EMBL/GenBank/DDBJ whole genome shotgun (WGS) entry which is preliminary data.</text>
</comment>
<evidence type="ECO:0000256" key="7">
    <source>
        <dbReference type="RuleBase" id="RU369099"/>
    </source>
</evidence>
<dbReference type="STRING" id="398673.A0A2P4ZQ87"/>
<comment type="similarity">
    <text evidence="2 7">Belongs to the OS-9 family.</text>
</comment>
<evidence type="ECO:0000256" key="4">
    <source>
        <dbReference type="ARBA" id="ARBA00022734"/>
    </source>
</evidence>
<feature type="signal peptide" evidence="9">
    <location>
        <begin position="1"/>
        <end position="18"/>
    </location>
</feature>
<evidence type="ECO:0000313" key="12">
    <source>
        <dbReference type="Proteomes" id="UP000054821"/>
    </source>
</evidence>
<feature type="domain" description="MRH" evidence="10">
    <location>
        <begin position="154"/>
        <end position="295"/>
    </location>
</feature>
<keyword evidence="5 7" id="KW-0256">Endoplasmic reticulum</keyword>
<comment type="function">
    <text evidence="7">Lectin involved in the quality control of the secretory pathway. As a member of the endoplasmic reticulum-associated degradation lumenal (ERAD-L) surveillance system, targets misfolded endoplasmic reticulum lumenal glycoproteins for degradation.</text>
</comment>
<evidence type="ECO:0000256" key="8">
    <source>
        <dbReference type="SAM" id="MobiDB-lite"/>
    </source>
</evidence>
<evidence type="ECO:0000259" key="10">
    <source>
        <dbReference type="PROSITE" id="PS51914"/>
    </source>
</evidence>
<feature type="compositionally biased region" description="Low complexity" evidence="8">
    <location>
        <begin position="207"/>
        <end position="218"/>
    </location>
</feature>
<dbReference type="PROSITE" id="PS51914">
    <property type="entry name" value="MRH"/>
    <property type="match status" value="1"/>
</dbReference>
<feature type="region of interest" description="Disordered" evidence="8">
    <location>
        <begin position="63"/>
        <end position="86"/>
    </location>
</feature>
<dbReference type="GO" id="GO:0005789">
    <property type="term" value="C:endoplasmic reticulum membrane"/>
    <property type="evidence" value="ECO:0007669"/>
    <property type="project" value="UniProtKB-SubCell"/>
</dbReference>
<sequence>MMRRLQISLLAALPLCRAKSPSFSIHEDLQAFPQFEVVFSDHYISEKDAQSLLEYNIEHPTFSADSSQPTISDAGGSATAKDGHDGRYAATQSESPLTYEVMNMPPHRYLCAIPVIEPPSPENQTATELAKAEEARELGRAAASGWNLLSQLEDTCLYFMSGWWSYRFCNNREIVQFHALPSTPMGKPPQRDPHAAEYVLGQASLPETSETHSTSSSSAADDEKPPAELQVKGDQRYLVQRLEGGTICDLTGRARTIEVQYHCVPGMQNDRIGWIKEVTICAYVMVVNTPRLCDDVAFLPPEENKANPITCRLITDDEKQAPPLIDQHPTKFPKLNEPIAQEEEEWDELQQHTVSDEAATTTTPVTVGGVLVGGRKSLSAGDQDGQPPIVLTPPRSYMNTQQATEQLIKVLVQAASKEDGGKVDRLSKEELEKLNIKPDMVEEMEEEMRRLAGDAGWQLEIVGGVDDDERQLRGWLHEDGEDDDGADEGKGKKGGDKGEEKKKGLGGKKGKGTDSGKRKKKGQDEEGSEEQFFKEEL</sequence>
<dbReference type="Proteomes" id="UP000054821">
    <property type="component" value="Unassembled WGS sequence"/>
</dbReference>
<keyword evidence="4 7" id="KW-0430">Lectin</keyword>
<evidence type="ECO:0000256" key="9">
    <source>
        <dbReference type="SAM" id="SignalP"/>
    </source>
</evidence>
<dbReference type="RefSeq" id="XP_018659054.2">
    <property type="nucleotide sequence ID" value="XM_018807716.2"/>
</dbReference>
<keyword evidence="7" id="KW-0472">Membrane</keyword>
<dbReference type="GeneID" id="29987799"/>
<protein>
    <recommendedName>
        <fullName evidence="7">Endoplasmic reticulum lectin</fullName>
    </recommendedName>
    <alternativeName>
        <fullName evidence="7">Protein OS-9 homolog</fullName>
    </alternativeName>
</protein>
<dbReference type="InterPro" id="IPR009011">
    <property type="entry name" value="Man6P_isomerase_rcpt-bd_dom_sf"/>
</dbReference>
<dbReference type="InterPro" id="IPR012913">
    <property type="entry name" value="OS9-like_dom"/>
</dbReference>
<comment type="subcellular location">
    <subcellularLocation>
        <location evidence="1 7">Endoplasmic reticulum membrane</location>
        <topology evidence="1 7">Peripheral membrane protein</topology>
        <orientation evidence="1 7">Lumenal side</orientation>
    </subcellularLocation>
</comment>
<dbReference type="PANTHER" id="PTHR15414:SF0">
    <property type="entry name" value="ENDOPLASMIC RETICULUM LECTIN 1"/>
    <property type="match status" value="1"/>
</dbReference>